<accession>A0A6N6VX13</accession>
<gene>
    <name evidence="2" type="ORF">GCL60_06810</name>
</gene>
<organism evidence="2 3">
    <name type="scientific">Silvanigrella paludirubra</name>
    <dbReference type="NCBI Taxonomy" id="2499159"/>
    <lineage>
        <taxon>Bacteria</taxon>
        <taxon>Pseudomonadati</taxon>
        <taxon>Bdellovibrionota</taxon>
        <taxon>Oligoflexia</taxon>
        <taxon>Silvanigrellales</taxon>
        <taxon>Silvanigrellaceae</taxon>
        <taxon>Silvanigrella</taxon>
    </lineage>
</organism>
<keyword evidence="1" id="KW-0812">Transmembrane</keyword>
<sequence>MLKSNELIILFHCFGYSILIITLSLIAFKVIKDIEKRYNTKLGNLFYIKSSLFFGAKYLDVGDYITYLYLVKIGLLKFKEPKYLIPLLYRLSYEIKHESKFNIFTCVLFSITLRSLIIVAFFTGFKTGLFQELYIDFTNSLNPFIFLIIKISLILLLIHLIVTPIIKFKVIKNLELNYQIIINKIPTRTSMICLDISKYIIHKFFEENKIFKRNFYLDDLILSKTSYSTKNETKFNIYICAIHCYSFIIFLLLISLSVIFLFICFIFFMDNK</sequence>
<feature type="transmembrane region" description="Helical" evidence="1">
    <location>
        <begin position="235"/>
        <end position="268"/>
    </location>
</feature>
<feature type="transmembrane region" description="Helical" evidence="1">
    <location>
        <begin position="101"/>
        <end position="124"/>
    </location>
</feature>
<comment type="caution">
    <text evidence="2">The sequence shown here is derived from an EMBL/GenBank/DDBJ whole genome shotgun (WGS) entry which is preliminary data.</text>
</comment>
<keyword evidence="3" id="KW-1185">Reference proteome</keyword>
<dbReference type="AlphaFoldDB" id="A0A6N6VX13"/>
<dbReference type="RefSeq" id="WP_153419640.1">
    <property type="nucleotide sequence ID" value="NZ_WFLM01000002.1"/>
</dbReference>
<keyword evidence="1" id="KW-1133">Transmembrane helix</keyword>
<protein>
    <submittedName>
        <fullName evidence="2">Uncharacterized protein</fullName>
    </submittedName>
</protein>
<feature type="transmembrane region" description="Helical" evidence="1">
    <location>
        <begin position="144"/>
        <end position="166"/>
    </location>
</feature>
<name>A0A6N6VX13_9BACT</name>
<reference evidence="2 3" key="1">
    <citation type="submission" date="2019-10" db="EMBL/GenBank/DDBJ databases">
        <title>New species of Slilvanegrellaceae.</title>
        <authorList>
            <person name="Pitt A."/>
            <person name="Hahn M.W."/>
        </authorList>
    </citation>
    <scope>NUCLEOTIDE SEQUENCE [LARGE SCALE GENOMIC DNA]</scope>
    <source>
        <strain evidence="2 3">SP-Ram-0.45-NSY-1</strain>
    </source>
</reference>
<dbReference type="Proteomes" id="UP000437748">
    <property type="component" value="Unassembled WGS sequence"/>
</dbReference>
<keyword evidence="1" id="KW-0472">Membrane</keyword>
<feature type="transmembrane region" description="Helical" evidence="1">
    <location>
        <begin position="6"/>
        <end position="28"/>
    </location>
</feature>
<evidence type="ECO:0000313" key="2">
    <source>
        <dbReference type="EMBL" id="KAB8039967.1"/>
    </source>
</evidence>
<evidence type="ECO:0000256" key="1">
    <source>
        <dbReference type="SAM" id="Phobius"/>
    </source>
</evidence>
<dbReference type="EMBL" id="WFLM01000002">
    <property type="protein sequence ID" value="KAB8039967.1"/>
    <property type="molecule type" value="Genomic_DNA"/>
</dbReference>
<evidence type="ECO:0000313" key="3">
    <source>
        <dbReference type="Proteomes" id="UP000437748"/>
    </source>
</evidence>
<proteinExistence type="predicted"/>